<sequence length="265" mass="29768">MRARGFIDSYRPKGERLALIEAVNSILADNEDILPLTIRQIFYMLVTSGFQKDERAYKRLTEAIGQARRARMIDMDAIRDDGFHVEQANGWLNSGMLLDSFRRTAASFRLDRQTGQSTRLMLWCEAKGMVPQLASAVNDYGVNVYSSGGFDSLTAKHDMARTIAQYDFVEILHIGDHDPSGVHVANSLYEDLAAFSKHYRGRPSLTRIAVTPAQIESMGLPTAPPKKTDRISFDGPDNTGRGNTAKAVKRDCDRCRHFEDGRRHI</sequence>
<name>A0A845MLT6_9PROT</name>
<dbReference type="OrthoDB" id="546653at2"/>
<dbReference type="InterPro" id="IPR036078">
    <property type="entry name" value="Spo11/TopoVI_A_sf"/>
</dbReference>
<dbReference type="AlphaFoldDB" id="A0A845MLT6"/>
<dbReference type="Proteomes" id="UP000445696">
    <property type="component" value="Unassembled WGS sequence"/>
</dbReference>
<accession>A0A845MLT6</accession>
<dbReference type="SUPFAM" id="SSF56726">
    <property type="entry name" value="DNA topoisomerase IV, alpha subunit"/>
    <property type="match status" value="1"/>
</dbReference>
<dbReference type="GO" id="GO:0005694">
    <property type="term" value="C:chromosome"/>
    <property type="evidence" value="ECO:0007669"/>
    <property type="project" value="InterPro"/>
</dbReference>
<feature type="region of interest" description="Disordered" evidence="1">
    <location>
        <begin position="218"/>
        <end position="245"/>
    </location>
</feature>
<reference evidence="2 3" key="1">
    <citation type="journal article" date="2014" name="Int. J. Syst. Evol. Microbiol.">
        <title>Sneathiella chungangensis sp. nov., isolated from a marine sand, and emended description of the genus Sneathiella.</title>
        <authorList>
            <person name="Siamphan C."/>
            <person name="Kim H."/>
            <person name="Lee J.S."/>
            <person name="Kim W."/>
        </authorList>
    </citation>
    <scope>NUCLEOTIDE SEQUENCE [LARGE SCALE GENOMIC DNA]</scope>
    <source>
        <strain evidence="2 3">KCTC 32476</strain>
    </source>
</reference>
<dbReference type="RefSeq" id="WP_161340588.1">
    <property type="nucleotide sequence ID" value="NZ_JBHSDG010000003.1"/>
</dbReference>
<dbReference type="GO" id="GO:0003677">
    <property type="term" value="F:DNA binding"/>
    <property type="evidence" value="ECO:0007669"/>
    <property type="project" value="InterPro"/>
</dbReference>
<evidence type="ECO:0000256" key="1">
    <source>
        <dbReference type="SAM" id="MobiDB-lite"/>
    </source>
</evidence>
<evidence type="ECO:0000313" key="3">
    <source>
        <dbReference type="Proteomes" id="UP000445696"/>
    </source>
</evidence>
<comment type="caution">
    <text evidence="2">The sequence shown here is derived from an EMBL/GenBank/DDBJ whole genome shotgun (WGS) entry which is preliminary data.</text>
</comment>
<proteinExistence type="predicted"/>
<organism evidence="2 3">
    <name type="scientific">Sneathiella chungangensis</name>
    <dbReference type="NCBI Taxonomy" id="1418234"/>
    <lineage>
        <taxon>Bacteria</taxon>
        <taxon>Pseudomonadati</taxon>
        <taxon>Pseudomonadota</taxon>
        <taxon>Alphaproteobacteria</taxon>
        <taxon>Sneathiellales</taxon>
        <taxon>Sneathiellaceae</taxon>
        <taxon>Sneathiella</taxon>
    </lineage>
</organism>
<keyword evidence="3" id="KW-1185">Reference proteome</keyword>
<dbReference type="EMBL" id="WTVA01000015">
    <property type="protein sequence ID" value="MZR24130.1"/>
    <property type="molecule type" value="Genomic_DNA"/>
</dbReference>
<evidence type="ECO:0008006" key="4">
    <source>
        <dbReference type="Google" id="ProtNLM"/>
    </source>
</evidence>
<protein>
    <recommendedName>
        <fullName evidence="4">DUF2399 domain-containing protein</fullName>
    </recommendedName>
</protein>
<evidence type="ECO:0000313" key="2">
    <source>
        <dbReference type="EMBL" id="MZR24130.1"/>
    </source>
</evidence>
<gene>
    <name evidence="2" type="ORF">GQF03_17485</name>
</gene>